<gene>
    <name evidence="1" type="ORF">N3K66_005795</name>
</gene>
<keyword evidence="2" id="KW-1185">Reference proteome</keyword>
<protein>
    <submittedName>
        <fullName evidence="1">Uncharacterized protein</fullName>
    </submittedName>
</protein>
<organism evidence="1 2">
    <name type="scientific">Trichothecium roseum</name>
    <dbReference type="NCBI Taxonomy" id="47278"/>
    <lineage>
        <taxon>Eukaryota</taxon>
        <taxon>Fungi</taxon>
        <taxon>Dikarya</taxon>
        <taxon>Ascomycota</taxon>
        <taxon>Pezizomycotina</taxon>
        <taxon>Sordariomycetes</taxon>
        <taxon>Hypocreomycetidae</taxon>
        <taxon>Hypocreales</taxon>
        <taxon>Hypocreales incertae sedis</taxon>
        <taxon>Trichothecium</taxon>
    </lineage>
</organism>
<dbReference type="EMBL" id="CM047944">
    <property type="protein sequence ID" value="KAI9899334.1"/>
    <property type="molecule type" value="Genomic_DNA"/>
</dbReference>
<proteinExistence type="predicted"/>
<evidence type="ECO:0000313" key="2">
    <source>
        <dbReference type="Proteomes" id="UP001163324"/>
    </source>
</evidence>
<name>A0ACC0UYW3_9HYPO</name>
<reference evidence="1" key="1">
    <citation type="submission" date="2022-10" db="EMBL/GenBank/DDBJ databases">
        <title>Complete Genome of Trichothecium roseum strain YXFP-22015, a Plant Pathogen Isolated from Citrus.</title>
        <authorList>
            <person name="Wang Y."/>
            <person name="Zhu L."/>
        </authorList>
    </citation>
    <scope>NUCLEOTIDE SEQUENCE</scope>
    <source>
        <strain evidence="1">YXFP-22015</strain>
    </source>
</reference>
<accession>A0ACC0UYW3</accession>
<evidence type="ECO:0000313" key="1">
    <source>
        <dbReference type="EMBL" id="KAI9899334.1"/>
    </source>
</evidence>
<comment type="caution">
    <text evidence="1">The sequence shown here is derived from an EMBL/GenBank/DDBJ whole genome shotgun (WGS) entry which is preliminary data.</text>
</comment>
<dbReference type="Proteomes" id="UP001163324">
    <property type="component" value="Chromosome 5"/>
</dbReference>
<sequence>MERKRKLPARAAARVEQSAKRRQSTPRERSETPVPSPKVDEPPPPAPLPTSVQPGKPLPTTDDAQPDDLPPKSFQSIGESGVLAESLTRSRHKWVSDGYFEKYWTKPHKRKGVVNEDPKNPPKDSMTKVGTVTITIEPHVIEATMFTVKDKSKLATPQSNPNMAAARPVIQYGPPNGTMPPRPAPAPGTPSKAAPSPSPEATASAPPSDQGIVQISQAQANTAMQSTQIAAQQAAPSPAPSYPPRPTPPPTLAAPQQPPPASSTLPQTGHPQSQLQDVHATTNMPPQTATGPPQAPIMNNPAPGPSPAVAGPSATSPFPGQATTPVSGPGTPAAKPTTNDPVIALLAQKASTDPELRDLMKRVAVGQAKGGELAHFQKIIDQLNAEYKKSGGQQGPSADRLLVDGRTVKYFADEVRTILDIVLTSNPNQKSADLRPPPRSDPLVVLLVKTALEDTRTKNMIKRIAEGRPSFTDATDLKDILDKLHRDAAKPPAPKPIQTKSTPPATNALANGQAKPAASPSATHPNAQALRSKGPPPTAKPDVSAVVFDFGTGDRYLFPKFSILEYLPTPSGQQIVASFLIVRKGSNSEYGGNPELDYYEPVTVRMYTPTGRHLENFARVVAPQDEVRRYMDDVMDNMTRAEYVLLAMRLPRASNEGEKDGTVVAANEDPKASTSTPVANTSAGHTSTQPPVLWTHQSSAAKSSDKSASYKARDPEQESQARYQRLINSVTAKDVEAV</sequence>